<feature type="region of interest" description="Disordered" evidence="4">
    <location>
        <begin position="1"/>
        <end position="25"/>
    </location>
</feature>
<keyword evidence="7" id="KW-1185">Reference proteome</keyword>
<dbReference type="Gene3D" id="3.40.190.10">
    <property type="entry name" value="Periplasmic binding protein-like II"/>
    <property type="match status" value="2"/>
</dbReference>
<sequence>MRAAAQDAAWPTPPDAGEKGSPENPIKLGSNWTVGFLPAYSIGEIAKAHGWNIEVIDFASSSQRATALAQGSLDAAMLGWAASIKLAADGFPAVVIANSFSNGYAIIAGKDTGIKSVEDLKGKTVAITIGSMNEIHLLSQLERAAIAKEYVDIVQMNLSDMSLALARGDIDVMVSDEPASSVALTSGFGVLVKHPNDTDMGGINANVTTTRDFIENSEPAVQALVTAFVEAADHLKANPDTVLEQAKEIFKRDEDVVKLALQNISMDYQINPTQVRALIDWQMKLNQIKSEPDISTLITTQYLEAASE</sequence>
<feature type="domain" description="Solute-binding protein family 3/N-terminal" evidence="5">
    <location>
        <begin position="31"/>
        <end position="267"/>
    </location>
</feature>
<dbReference type="RefSeq" id="WP_378188689.1">
    <property type="nucleotide sequence ID" value="NZ_JBHUIR010000049.1"/>
</dbReference>
<comment type="subcellular location">
    <subcellularLocation>
        <location evidence="1">Periplasm</location>
    </subcellularLocation>
</comment>
<dbReference type="Proteomes" id="UP001597373">
    <property type="component" value="Unassembled WGS sequence"/>
</dbReference>
<dbReference type="Pfam" id="PF09084">
    <property type="entry name" value="NMT1"/>
    <property type="match status" value="1"/>
</dbReference>
<dbReference type="SMART" id="SM00062">
    <property type="entry name" value="PBPb"/>
    <property type="match status" value="1"/>
</dbReference>
<evidence type="ECO:0000259" key="5">
    <source>
        <dbReference type="SMART" id="SM00062"/>
    </source>
</evidence>
<dbReference type="PANTHER" id="PTHR30024">
    <property type="entry name" value="ALIPHATIC SULFONATES-BINDING PROTEIN-RELATED"/>
    <property type="match status" value="1"/>
</dbReference>
<dbReference type="PANTHER" id="PTHR30024:SF47">
    <property type="entry name" value="TAURINE-BINDING PERIPLASMIC PROTEIN"/>
    <property type="match status" value="1"/>
</dbReference>
<evidence type="ECO:0000313" key="6">
    <source>
        <dbReference type="EMBL" id="MFD2260644.1"/>
    </source>
</evidence>
<accession>A0ABW5DI89</accession>
<comment type="caution">
    <text evidence="6">The sequence shown here is derived from an EMBL/GenBank/DDBJ whole genome shotgun (WGS) entry which is preliminary data.</text>
</comment>
<evidence type="ECO:0000256" key="4">
    <source>
        <dbReference type="SAM" id="MobiDB-lite"/>
    </source>
</evidence>
<dbReference type="InterPro" id="IPR001638">
    <property type="entry name" value="Solute-binding_3/MltF_N"/>
</dbReference>
<evidence type="ECO:0000256" key="3">
    <source>
        <dbReference type="ARBA" id="ARBA00022729"/>
    </source>
</evidence>
<reference evidence="7" key="1">
    <citation type="journal article" date="2019" name="Int. J. Syst. Evol. Microbiol.">
        <title>The Global Catalogue of Microorganisms (GCM) 10K type strain sequencing project: providing services to taxonomists for standard genome sequencing and annotation.</title>
        <authorList>
            <consortium name="The Broad Institute Genomics Platform"/>
            <consortium name="The Broad Institute Genome Sequencing Center for Infectious Disease"/>
            <person name="Wu L."/>
            <person name="Ma J."/>
        </authorList>
    </citation>
    <scope>NUCLEOTIDE SEQUENCE [LARGE SCALE GENOMIC DNA]</scope>
    <source>
        <strain evidence="7">KCTC 23707</strain>
    </source>
</reference>
<dbReference type="SUPFAM" id="SSF53850">
    <property type="entry name" value="Periplasmic binding protein-like II"/>
    <property type="match status" value="1"/>
</dbReference>
<proteinExistence type="inferred from homology"/>
<evidence type="ECO:0000256" key="2">
    <source>
        <dbReference type="ARBA" id="ARBA00010742"/>
    </source>
</evidence>
<dbReference type="InterPro" id="IPR015168">
    <property type="entry name" value="SsuA/THI5"/>
</dbReference>
<evidence type="ECO:0000313" key="7">
    <source>
        <dbReference type="Proteomes" id="UP001597373"/>
    </source>
</evidence>
<dbReference type="EMBL" id="JBHUIR010000049">
    <property type="protein sequence ID" value="MFD2260644.1"/>
    <property type="molecule type" value="Genomic_DNA"/>
</dbReference>
<evidence type="ECO:0000256" key="1">
    <source>
        <dbReference type="ARBA" id="ARBA00004418"/>
    </source>
</evidence>
<gene>
    <name evidence="6" type="ORF">ACFSMZ_12850</name>
</gene>
<name>A0ABW5DI89_9HYPH</name>
<keyword evidence="3" id="KW-0732">Signal</keyword>
<organism evidence="6 7">
    <name type="scientific">Chelativorans composti</name>
    <dbReference type="NCBI Taxonomy" id="768533"/>
    <lineage>
        <taxon>Bacteria</taxon>
        <taxon>Pseudomonadati</taxon>
        <taxon>Pseudomonadota</taxon>
        <taxon>Alphaproteobacteria</taxon>
        <taxon>Hyphomicrobiales</taxon>
        <taxon>Phyllobacteriaceae</taxon>
        <taxon>Chelativorans</taxon>
    </lineage>
</organism>
<comment type="similarity">
    <text evidence="2">Belongs to the bacterial solute-binding protein SsuA/TauA family.</text>
</comment>
<protein>
    <submittedName>
        <fullName evidence="6">ABC transporter substrate-binding protein</fullName>
    </submittedName>
</protein>